<accession>A0AAP9LYG3</accession>
<dbReference type="GeneID" id="57961282"/>
<dbReference type="EMBL" id="CP050964">
    <property type="protein sequence ID" value="QIX90663.1"/>
    <property type="molecule type" value="Genomic_DNA"/>
</dbReference>
<evidence type="ECO:0000313" key="2">
    <source>
        <dbReference type="EMBL" id="QIX90663.1"/>
    </source>
</evidence>
<evidence type="ECO:0000313" key="1">
    <source>
        <dbReference type="EMBL" id="NSJ45763.1"/>
    </source>
</evidence>
<organism evidence="2 3">
    <name type="scientific">Enterocloster clostridioformis</name>
    <dbReference type="NCBI Taxonomy" id="1531"/>
    <lineage>
        <taxon>Bacteria</taxon>
        <taxon>Bacillati</taxon>
        <taxon>Bacillota</taxon>
        <taxon>Clostridia</taxon>
        <taxon>Lachnospirales</taxon>
        <taxon>Lachnospiraceae</taxon>
        <taxon>Enterocloster</taxon>
    </lineage>
</organism>
<dbReference type="Proteomes" id="UP000719916">
    <property type="component" value="Unassembled WGS sequence"/>
</dbReference>
<evidence type="ECO:0000313" key="4">
    <source>
        <dbReference type="Proteomes" id="UP000719916"/>
    </source>
</evidence>
<protein>
    <submittedName>
        <fullName evidence="2">Uncharacterized protein</fullName>
    </submittedName>
</protein>
<dbReference type="RefSeq" id="WP_002588029.1">
    <property type="nucleotide sequence ID" value="NZ_CABKQO010000006.1"/>
</dbReference>
<dbReference type="EMBL" id="JAAISW010000044">
    <property type="protein sequence ID" value="NSJ45763.1"/>
    <property type="molecule type" value="Genomic_DNA"/>
</dbReference>
<name>A0AAP9LYG3_9FIRM</name>
<dbReference type="AlphaFoldDB" id="A0AAP9LYG3"/>
<dbReference type="Proteomes" id="UP000501069">
    <property type="component" value="Chromosome"/>
</dbReference>
<proteinExistence type="predicted"/>
<sequence length="468" mass="53548">MGQSHKIFFSEEFGLENRMEELGIFDPIINGDSNYFINIKRLRETNIPEFAGSYDKINKFFYNIGQLLLAANGDMSHKAYKTAVELFDFSEVDGINLGTSKGGPGKGFGEKLRKQIIKDASDIILTCSNQPEIFHLLSLFEDNVGPDRVSDMIATLVYDEIIAYTKRAYKALDISSGKYPNYEFENGIMLNPYKKDKELLLVPINILHEIPIAKDWDDIDRVCSENKVIKQEINEMIRLEWYKMSTGQKKSEIKRQIFLDGKALEKIIVAYNDTTLDECDVMGNSAYFVEKIAHKYRDFYSIEISDGKDSYEATIEICNHFKRLIEECKGYELLYNGKTARDEKTVQKALHLTAYYYCLCNNLDLSPEPNAGRGPVDFKISRGNDKTVIEIKLTSNQDTVHGFETQIEEYAKAENTDKKVFLMIDNGHKERAEKVIKLYEQKIDNGENPAKVILINAEPKESASKYKG</sequence>
<reference evidence="2 3" key="1">
    <citation type="submission" date="2019-11" db="EMBL/GenBank/DDBJ databases">
        <title>FDA dAtabase for Regulatory Grade micrObial Sequences (FDA-ARGOS): Supporting development and validation of Infectious Disease Dx tests.</title>
        <authorList>
            <person name="Turner S."/>
            <person name="Byrd R."/>
            <person name="Tallon L."/>
            <person name="Sadzewicz L."/>
            <person name="Vavikolanu K."/>
            <person name="Mehta A."/>
            <person name="Aluvathingal J."/>
            <person name="Nadendla S."/>
            <person name="Myers T."/>
            <person name="Yan Y."/>
            <person name="Sichtig H."/>
        </authorList>
    </citation>
    <scope>NUCLEOTIDE SEQUENCE [LARGE SCALE GENOMIC DNA]</scope>
    <source>
        <strain evidence="2 3">FDAARGOS_739</strain>
    </source>
</reference>
<reference evidence="1 4" key="2">
    <citation type="journal article" date="2020" name="Cell Host Microbe">
        <title>Functional and Genomic Variation between Human-Derived Isolates of Lachnospiraceae Reveals Inter- and Intra-Species Diversity.</title>
        <authorList>
            <person name="Sorbara M.T."/>
            <person name="Littmann E.R."/>
            <person name="Fontana E."/>
            <person name="Moody T.U."/>
            <person name="Kohout C.E."/>
            <person name="Gjonbalaj M."/>
            <person name="Eaton V."/>
            <person name="Seok R."/>
            <person name="Leiner I.M."/>
            <person name="Pamer E.G."/>
        </authorList>
    </citation>
    <scope>NUCLEOTIDE SEQUENCE [LARGE SCALE GENOMIC DNA]</scope>
    <source>
        <strain evidence="1 4">MSK.2.26</strain>
    </source>
</reference>
<reference evidence="1" key="3">
    <citation type="submission" date="2020-02" db="EMBL/GenBank/DDBJ databases">
        <authorList>
            <person name="Littmann E."/>
            <person name="Sorbara M."/>
        </authorList>
    </citation>
    <scope>NUCLEOTIDE SEQUENCE</scope>
    <source>
        <strain evidence="1">MSK.2.26</strain>
    </source>
</reference>
<evidence type="ECO:0000313" key="3">
    <source>
        <dbReference type="Proteomes" id="UP000501069"/>
    </source>
</evidence>
<gene>
    <name evidence="2" type="ORF">FOC47_08925</name>
    <name evidence="1" type="ORF">G5B26_19755</name>
</gene>